<dbReference type="GO" id="GO:0070814">
    <property type="term" value="P:hydrogen sulfide biosynthetic process"/>
    <property type="evidence" value="ECO:0007669"/>
    <property type="project" value="UniProtKB-UniRule"/>
</dbReference>
<feature type="binding site" evidence="6">
    <location>
        <begin position="31"/>
        <end position="38"/>
    </location>
    <ligand>
        <name>GTP</name>
        <dbReference type="ChEBI" id="CHEBI:37565"/>
    </ligand>
</feature>
<keyword evidence="2 6" id="KW-0548">Nucleotidyltransferase</keyword>
<comment type="similarity">
    <text evidence="6">Belongs to the TRAFAC class translation factor GTPase superfamily. Classic translation factor GTPase family. CysN/NodQ subfamily.</text>
</comment>
<dbReference type="PANTHER" id="PTHR23115">
    <property type="entry name" value="TRANSLATION FACTOR"/>
    <property type="match status" value="1"/>
</dbReference>
<comment type="subunit">
    <text evidence="6">Heterodimer composed of CysD, the smaller subunit, and CysN.</text>
</comment>
<evidence type="ECO:0000313" key="10">
    <source>
        <dbReference type="Proteomes" id="UP000305674"/>
    </source>
</evidence>
<dbReference type="EMBL" id="SWCI01000003">
    <property type="protein sequence ID" value="TKB49992.1"/>
    <property type="molecule type" value="Genomic_DNA"/>
</dbReference>
<dbReference type="RefSeq" id="WP_136852540.1">
    <property type="nucleotide sequence ID" value="NZ_SWCI01000003.1"/>
</dbReference>
<evidence type="ECO:0000256" key="4">
    <source>
        <dbReference type="ARBA" id="ARBA00022840"/>
    </source>
</evidence>
<dbReference type="InterPro" id="IPR011779">
    <property type="entry name" value="SO4_adenylTrfase_lsu"/>
</dbReference>
<dbReference type="InterPro" id="IPR044138">
    <property type="entry name" value="CysN_II"/>
</dbReference>
<dbReference type="CDD" id="cd03695">
    <property type="entry name" value="CysN_NodQ_II"/>
    <property type="match status" value="1"/>
</dbReference>
<dbReference type="UniPathway" id="UPA00140">
    <property type="reaction ID" value="UER00204"/>
</dbReference>
<dbReference type="InterPro" id="IPR054696">
    <property type="entry name" value="GTP-eEF1A_C"/>
</dbReference>
<feature type="domain" description="Tr-type G" evidence="8">
    <location>
        <begin position="22"/>
        <end position="236"/>
    </location>
</feature>
<dbReference type="FunFam" id="3.40.50.300:FF:000119">
    <property type="entry name" value="Sulfate adenylyltransferase subunit 1"/>
    <property type="match status" value="1"/>
</dbReference>
<dbReference type="InterPro" id="IPR050100">
    <property type="entry name" value="TRAFAC_GTPase_members"/>
</dbReference>
<dbReference type="SUPFAM" id="SSF50465">
    <property type="entry name" value="EF-Tu/eEF-1alpha/eIF2-gamma C-terminal domain"/>
    <property type="match status" value="1"/>
</dbReference>
<dbReference type="HAMAP" id="MF_00062">
    <property type="entry name" value="Sulf_adenylyltr_sub1"/>
    <property type="match status" value="1"/>
</dbReference>
<dbReference type="NCBIfam" id="NF003478">
    <property type="entry name" value="PRK05124.1"/>
    <property type="match status" value="1"/>
</dbReference>
<keyword evidence="10" id="KW-1185">Reference proteome</keyword>
<dbReference type="InterPro" id="IPR005225">
    <property type="entry name" value="Small_GTP-bd"/>
</dbReference>
<dbReference type="GO" id="GO:0004781">
    <property type="term" value="F:sulfate adenylyltransferase (ATP) activity"/>
    <property type="evidence" value="ECO:0007669"/>
    <property type="project" value="UniProtKB-UniRule"/>
</dbReference>
<keyword evidence="1 6" id="KW-0808">Transferase</keyword>
<dbReference type="SUPFAM" id="SSF52540">
    <property type="entry name" value="P-loop containing nucleoside triphosphate hydrolases"/>
    <property type="match status" value="1"/>
</dbReference>
<dbReference type="CDD" id="cd04095">
    <property type="entry name" value="CysN_NoDQ_III"/>
    <property type="match status" value="1"/>
</dbReference>
<comment type="catalytic activity">
    <reaction evidence="6">
        <text>sulfate + ATP + H(+) = adenosine 5'-phosphosulfate + diphosphate</text>
        <dbReference type="Rhea" id="RHEA:18133"/>
        <dbReference type="ChEBI" id="CHEBI:15378"/>
        <dbReference type="ChEBI" id="CHEBI:16189"/>
        <dbReference type="ChEBI" id="CHEBI:30616"/>
        <dbReference type="ChEBI" id="CHEBI:33019"/>
        <dbReference type="ChEBI" id="CHEBI:58243"/>
        <dbReference type="EC" id="2.7.7.4"/>
    </reaction>
</comment>
<proteinExistence type="inferred from homology"/>
<dbReference type="PRINTS" id="PR00315">
    <property type="entry name" value="ELONGATNFCT"/>
</dbReference>
<dbReference type="NCBIfam" id="TIGR02034">
    <property type="entry name" value="CysN"/>
    <property type="match status" value="1"/>
</dbReference>
<dbReference type="EC" id="2.7.7.4" evidence="6"/>
<dbReference type="CDD" id="cd04166">
    <property type="entry name" value="CysN_ATPS"/>
    <property type="match status" value="1"/>
</dbReference>
<accession>A0A4U1BGY7</accession>
<gene>
    <name evidence="6 9" type="primary">cysN</name>
    <name evidence="9" type="ORF">FCL40_07530</name>
</gene>
<dbReference type="InterPro" id="IPR009001">
    <property type="entry name" value="Transl_elong_EF1A/Init_IF2_C"/>
</dbReference>
<comment type="function">
    <text evidence="6">With CysD forms the ATP sulfurylase (ATPS) that catalyzes the adenylation of sulfate producing adenosine 5'-phosphosulfate (APS) and diphosphate, the first enzymatic step in sulfur assimilation pathway. APS synthesis involves the formation of a high-energy phosphoric-sulfuric acid anhydride bond driven by GTP hydrolysis by CysN coupled to ATP hydrolysis by CysD.</text>
</comment>
<dbReference type="InterPro" id="IPR031157">
    <property type="entry name" value="G_TR_CS"/>
</dbReference>
<feature type="coiled-coil region" evidence="7">
    <location>
        <begin position="430"/>
        <end position="457"/>
    </location>
</feature>
<dbReference type="PROSITE" id="PS00301">
    <property type="entry name" value="G_TR_1"/>
    <property type="match status" value="1"/>
</dbReference>
<dbReference type="GO" id="GO:0000103">
    <property type="term" value="P:sulfate assimilation"/>
    <property type="evidence" value="ECO:0007669"/>
    <property type="project" value="UniProtKB-UniRule"/>
</dbReference>
<dbReference type="GO" id="GO:0005524">
    <property type="term" value="F:ATP binding"/>
    <property type="evidence" value="ECO:0007669"/>
    <property type="project" value="UniProtKB-KW"/>
</dbReference>
<name>A0A4U1BGY7_9GAMM</name>
<dbReference type="PROSITE" id="PS51722">
    <property type="entry name" value="G_TR_2"/>
    <property type="match status" value="1"/>
</dbReference>
<evidence type="ECO:0000256" key="2">
    <source>
        <dbReference type="ARBA" id="ARBA00022695"/>
    </source>
</evidence>
<comment type="pathway">
    <text evidence="6">Sulfur metabolism; hydrogen sulfide biosynthesis; sulfite from sulfate: step 1/3.</text>
</comment>
<dbReference type="Gene3D" id="3.40.50.300">
    <property type="entry name" value="P-loop containing nucleotide triphosphate hydrolases"/>
    <property type="match status" value="1"/>
</dbReference>
<evidence type="ECO:0000313" key="9">
    <source>
        <dbReference type="EMBL" id="TKB49992.1"/>
    </source>
</evidence>
<keyword evidence="5 6" id="KW-0342">GTP-binding</keyword>
<dbReference type="Pfam" id="PF22594">
    <property type="entry name" value="GTP-eEF1A_C"/>
    <property type="match status" value="1"/>
</dbReference>
<dbReference type="InterPro" id="IPR027417">
    <property type="entry name" value="P-loop_NTPase"/>
</dbReference>
<evidence type="ECO:0000259" key="8">
    <source>
        <dbReference type="PROSITE" id="PS51722"/>
    </source>
</evidence>
<dbReference type="GO" id="GO:0003924">
    <property type="term" value="F:GTPase activity"/>
    <property type="evidence" value="ECO:0007669"/>
    <property type="project" value="InterPro"/>
</dbReference>
<evidence type="ECO:0000256" key="5">
    <source>
        <dbReference type="ARBA" id="ARBA00023134"/>
    </source>
</evidence>
<feature type="binding site" evidence="6">
    <location>
        <begin position="110"/>
        <end position="114"/>
    </location>
    <ligand>
        <name>GTP</name>
        <dbReference type="ChEBI" id="CHEBI:37565"/>
    </ligand>
</feature>
<dbReference type="SUPFAM" id="SSF50447">
    <property type="entry name" value="Translation proteins"/>
    <property type="match status" value="1"/>
</dbReference>
<dbReference type="Proteomes" id="UP000305674">
    <property type="component" value="Unassembled WGS sequence"/>
</dbReference>
<protein>
    <recommendedName>
        <fullName evidence="6">Sulfate adenylyltransferase subunit 1</fullName>
        <ecNumber evidence="6">2.7.7.4</ecNumber>
    </recommendedName>
    <alternativeName>
        <fullName evidence="6">ATP-sulfurylase large subunit</fullName>
    </alternativeName>
    <alternativeName>
        <fullName evidence="6">Sulfate adenylate transferase</fullName>
        <shortName evidence="6">SAT</shortName>
    </alternativeName>
</protein>
<organism evidence="9 10">
    <name type="scientific">Ferrimonas sediminicola</name>
    <dbReference type="NCBI Taxonomy" id="2569538"/>
    <lineage>
        <taxon>Bacteria</taxon>
        <taxon>Pseudomonadati</taxon>
        <taxon>Pseudomonadota</taxon>
        <taxon>Gammaproteobacteria</taxon>
        <taxon>Alteromonadales</taxon>
        <taxon>Ferrimonadaceae</taxon>
        <taxon>Ferrimonas</taxon>
    </lineage>
</organism>
<dbReference type="Gene3D" id="2.40.30.10">
    <property type="entry name" value="Translation factors"/>
    <property type="match status" value="2"/>
</dbReference>
<keyword evidence="4 6" id="KW-0067">ATP-binding</keyword>
<evidence type="ECO:0000256" key="7">
    <source>
        <dbReference type="SAM" id="Coils"/>
    </source>
</evidence>
<dbReference type="GO" id="GO:0005525">
    <property type="term" value="F:GTP binding"/>
    <property type="evidence" value="ECO:0007669"/>
    <property type="project" value="UniProtKB-UniRule"/>
</dbReference>
<feature type="binding site" evidence="6">
    <location>
        <begin position="165"/>
        <end position="168"/>
    </location>
    <ligand>
        <name>GTP</name>
        <dbReference type="ChEBI" id="CHEBI:37565"/>
    </ligand>
</feature>
<dbReference type="Pfam" id="PF00009">
    <property type="entry name" value="GTP_EFTU"/>
    <property type="match status" value="1"/>
</dbReference>
<dbReference type="InterPro" id="IPR044139">
    <property type="entry name" value="CysN_NoDQ_III"/>
</dbReference>
<sequence length="476" mass="52301">MTNNPTKVALRVEQYLKQHESKALLRFITCGSVDDGKSTLIGRLLHDTKALYDDQLEAVSAQSRTQGTTGERPDLALLVDGLQAEREQGITIDVAYRYFSTDKRKFIIADTPGHEQYTRNMATGASTADLAIILVDARYGVMEQTRRHSFLVSLLGIRQVVVAINKMDLKGYDRQVFEAIAGQYAEMASELGFDEVHYLPISALEGDNVAELSPRMPWYQGPSLLALLEQAPGADRAADQALRLPVQLVMRPNLDFRGFAGTLASGALAVGQGVKVLPSGNVARVTGILQFGRQLQSAVAGQAVTVTLDREIDISRGDWLVSDQDSVPLSRALRAKLVWMADDPLQPDREYRIKLASTSARARVGAVEHRVDIRSWEAIEADTLELNDIGQVVIQSDRPLPVDRYGELRDTGAFILIDPVTNGTVAAGMVQEAAEDNAQATGQYSQFELELNALIRKHFPHWDARDISKFTGDGSN</sequence>
<dbReference type="OrthoDB" id="9804504at2"/>
<reference evidence="9 10" key="1">
    <citation type="submission" date="2019-04" db="EMBL/GenBank/DDBJ databases">
        <authorList>
            <person name="Hwang J.C."/>
        </authorList>
    </citation>
    <scope>NUCLEOTIDE SEQUENCE [LARGE SCALE GENOMIC DNA]</scope>
    <source>
        <strain evidence="9 10">IMCC35001</strain>
    </source>
</reference>
<comment type="caution">
    <text evidence="9">The sequence shown here is derived from an EMBL/GenBank/DDBJ whole genome shotgun (WGS) entry which is preliminary data.</text>
</comment>
<keyword evidence="3 6" id="KW-0547">Nucleotide-binding</keyword>
<evidence type="ECO:0000256" key="3">
    <source>
        <dbReference type="ARBA" id="ARBA00022741"/>
    </source>
</evidence>
<keyword evidence="7" id="KW-0175">Coiled coil</keyword>
<dbReference type="AlphaFoldDB" id="A0A4U1BGY7"/>
<evidence type="ECO:0000256" key="6">
    <source>
        <dbReference type="HAMAP-Rule" id="MF_00062"/>
    </source>
</evidence>
<dbReference type="NCBIfam" id="TIGR00231">
    <property type="entry name" value="small_GTP"/>
    <property type="match status" value="1"/>
</dbReference>
<dbReference type="InterPro" id="IPR041757">
    <property type="entry name" value="CysN_GTP-bd"/>
</dbReference>
<dbReference type="InterPro" id="IPR000795">
    <property type="entry name" value="T_Tr_GTP-bd_dom"/>
</dbReference>
<dbReference type="InterPro" id="IPR009000">
    <property type="entry name" value="Transl_B-barrel_sf"/>
</dbReference>
<evidence type="ECO:0000256" key="1">
    <source>
        <dbReference type="ARBA" id="ARBA00022679"/>
    </source>
</evidence>